<accession>A0A6C0BNR4</accession>
<evidence type="ECO:0000313" key="2">
    <source>
        <dbReference type="EMBL" id="QHS93284.1"/>
    </source>
</evidence>
<protein>
    <submittedName>
        <fullName evidence="2">Uncharacterized protein</fullName>
    </submittedName>
</protein>
<sequence length="265" mass="29763">MYRPGKLKTKAKDQRCKPTQLRNPDTGNCKECMGFKLAELENFARRINVPIQYGDQKNHLCAKIFKKVKIDGQNTFDKIISGVLGIPAAQEMIMGPPSMQALGPPAPPAPIMRTRTMFVPYLDAVDRRIEYKAPITKSFLIDEAPVDTLDQAVAILQTKLNELLTTFAQYPIKLQLDNEKRPEFKYDWVMSTAEPTAKSGKRQSFLILAPNGQYLGKLQFQVSQKQVQEEAKPVAVEELTKELALAMALGEAIEDIKPTKKRGVQ</sequence>
<name>A0A6C0BNR4_9ZZZZ</name>
<reference evidence="2" key="1">
    <citation type="journal article" date="2020" name="Nature">
        <title>Giant virus diversity and host interactions through global metagenomics.</title>
        <authorList>
            <person name="Schulz F."/>
            <person name="Roux S."/>
            <person name="Paez-Espino D."/>
            <person name="Jungbluth S."/>
            <person name="Walsh D.A."/>
            <person name="Denef V.J."/>
            <person name="McMahon K.D."/>
            <person name="Konstantinidis K.T."/>
            <person name="Eloe-Fadrosh E.A."/>
            <person name="Kyrpides N.C."/>
            <person name="Woyke T."/>
        </authorList>
    </citation>
    <scope>NUCLEOTIDE SEQUENCE</scope>
    <source>
        <strain evidence="2">GVMAG-M-3300017989-17</strain>
    </source>
</reference>
<dbReference type="EMBL" id="MN739201">
    <property type="protein sequence ID" value="QHS93284.1"/>
    <property type="molecule type" value="Genomic_DNA"/>
</dbReference>
<feature type="region of interest" description="Disordered" evidence="1">
    <location>
        <begin position="1"/>
        <end position="22"/>
    </location>
</feature>
<evidence type="ECO:0000256" key="1">
    <source>
        <dbReference type="SAM" id="MobiDB-lite"/>
    </source>
</evidence>
<proteinExistence type="predicted"/>
<dbReference type="AlphaFoldDB" id="A0A6C0BNR4"/>
<organism evidence="2">
    <name type="scientific">viral metagenome</name>
    <dbReference type="NCBI Taxonomy" id="1070528"/>
    <lineage>
        <taxon>unclassified sequences</taxon>
        <taxon>metagenomes</taxon>
        <taxon>organismal metagenomes</taxon>
    </lineage>
</organism>